<dbReference type="Proteomes" id="UP000469452">
    <property type="component" value="Unassembled WGS sequence"/>
</dbReference>
<organism evidence="15 16">
    <name type="scientific">Aphanomyces astaci</name>
    <name type="common">Crayfish plague agent</name>
    <dbReference type="NCBI Taxonomy" id="112090"/>
    <lineage>
        <taxon>Eukaryota</taxon>
        <taxon>Sar</taxon>
        <taxon>Stramenopiles</taxon>
        <taxon>Oomycota</taxon>
        <taxon>Saprolegniomycetes</taxon>
        <taxon>Saprolegniales</taxon>
        <taxon>Verrucalvaceae</taxon>
        <taxon>Aphanomyces</taxon>
    </lineage>
</organism>
<dbReference type="VEuPathDB" id="FungiDB:H257_16079"/>
<dbReference type="InterPro" id="IPR016900">
    <property type="entry name" value="Alg10"/>
</dbReference>
<evidence type="ECO:0000256" key="2">
    <source>
        <dbReference type="ARBA" id="ARBA00004922"/>
    </source>
</evidence>
<dbReference type="PANTHER" id="PTHR12989:SF10">
    <property type="entry name" value="DOL-P-GLC:GLC(2)MAN(9)GLCNAC(2)-PP-DOL ALPHA-1,2-GLUCOSYLTRANSFERASE-RELATED"/>
    <property type="match status" value="1"/>
</dbReference>
<keyword evidence="7" id="KW-0808">Transferase</keyword>
<comment type="catalytic activity">
    <reaction evidence="13">
        <text>an alpha-D-Glc-(1-&gt;3)-alpha-D-Glc-(1-&gt;3)-alpha-D-Man-(1-&gt;2)-alpha-D-Man-(1-&gt;2)-alpha-D-Man-(1-&gt;3)-[alpha-D-Man-(1-&gt;2)-alpha-D-Man-(1-&gt;3)-[alpha-D-Man-(1-&gt;2)-alpha-D-Man-(1-&gt;6)]-alpha-D-Man-(1-&gt;6)]-beta-D-Man-(1-&gt;4)-beta-D-GlcNAc-(1-&gt;4)-alpha-D-GlcNAc-diphospho-di-trans,poly-cis-dolichol + a di-trans,poly-cis-dolichyl beta-D-glucosyl phosphate = a alpha-D-Glc-(1-&gt;2)-alpha-D-Glc-(1-&gt;3)-alpha-D-Glc-(1-&gt;3)-alpha-D-Man-(1-&gt;2)-alpha-D-Man-(1-&gt;2)-alpha-D-Man-(1-&gt;3)-[alpha-D-Man-(1-&gt;2)-alpha-D-Man-(1-&gt;3)-[alpha-D-Man-(1-&gt;2)-alpha-D-Man-(1-&gt;6)]-alpha-D-Man-(1-&gt;6)]-beta-D-Man-(1-&gt;4)-beta-D-GlcNAc-(1-&gt;4)-alpha-D-GlcNAc-diphospho-di-trans,poly-cis-dolichol + a di-trans,poly-cis-dolichyl phosphate + H(+)</text>
        <dbReference type="Rhea" id="RHEA:29543"/>
        <dbReference type="Rhea" id="RHEA-COMP:19498"/>
        <dbReference type="Rhea" id="RHEA-COMP:19502"/>
        <dbReference type="Rhea" id="RHEA-COMP:19512"/>
        <dbReference type="Rhea" id="RHEA-COMP:19522"/>
        <dbReference type="ChEBI" id="CHEBI:15378"/>
        <dbReference type="ChEBI" id="CHEBI:57525"/>
        <dbReference type="ChEBI" id="CHEBI:57683"/>
        <dbReference type="ChEBI" id="CHEBI:132522"/>
        <dbReference type="ChEBI" id="CHEBI:132523"/>
        <dbReference type="EC" id="2.4.1.256"/>
    </reaction>
    <physiologicalReaction direction="left-to-right" evidence="13">
        <dbReference type="Rhea" id="RHEA:29544"/>
    </physiologicalReaction>
</comment>
<keyword evidence="9" id="KW-0256">Endoplasmic reticulum</keyword>
<evidence type="ECO:0000256" key="3">
    <source>
        <dbReference type="ARBA" id="ARBA00010600"/>
    </source>
</evidence>
<proteinExistence type="inferred from homology"/>
<evidence type="ECO:0000256" key="10">
    <source>
        <dbReference type="ARBA" id="ARBA00022989"/>
    </source>
</evidence>
<comment type="similarity">
    <text evidence="3">Belongs to the ALG10 glucosyltransferase family.</text>
</comment>
<evidence type="ECO:0000256" key="8">
    <source>
        <dbReference type="ARBA" id="ARBA00022692"/>
    </source>
</evidence>
<evidence type="ECO:0000256" key="13">
    <source>
        <dbReference type="ARBA" id="ARBA00048064"/>
    </source>
</evidence>
<sequence>MPSATDAAVMAMVLSYVGVAYLFSVHAPHAYMVRASSHVCIYQHPIHQDEVFHFPQTEHYCEGRWGVWDPKITTFPGLYVVGTGFGSAVHHALSTLQVNVVAPSLCSLTVLRSINVLFNIGSLFLIVKLRCMKYAPDAITTGAVHGIVIALFPVHYFFSFLYYTDAGAVFFVLAMYFFAQRGRADRLRHGAMTMSHLVSAACGAVAVGFRQTNVIWVLFVLGIEIVHDLESTHDAALYGTVAAAPTPLHRMRWGMQHLHAVHIHFVCKLAFERQSPIGWVSLATWVDCGGVWGILSH</sequence>
<keyword evidence="8 14" id="KW-0812">Transmembrane</keyword>
<feature type="transmembrane region" description="Helical" evidence="14">
    <location>
        <begin position="160"/>
        <end position="179"/>
    </location>
</feature>
<reference evidence="15 16" key="1">
    <citation type="submission" date="2019-06" db="EMBL/GenBank/DDBJ databases">
        <title>Genomics analysis of Aphanomyces spp. identifies a new class of oomycete effector associated with host adaptation.</title>
        <authorList>
            <person name="Gaulin E."/>
        </authorList>
    </citation>
    <scope>NUCLEOTIDE SEQUENCE [LARGE SCALE GENOMIC DNA]</scope>
    <source>
        <strain evidence="15 16">E</strain>
    </source>
</reference>
<comment type="function">
    <text evidence="12">Dol-P-Glc:Glc(2)Man(9)GlcNAc(2)-PP-Dol alpha-1,2-glucosyltransferase that operates in the biosynthetic pathway of dolichol-linked oligosaccharides, the glycan precursors employed in protein asparagine (N)-glycosylation. The assembly of dolichol-linked oligosaccharides begins on the cytosolic side of the endoplasmic reticulum membrane and finishes in its lumen. The sequential addition of sugars to dolichol pyrophosphate produces dolichol-linked oligosaccharides containing fourteen sugars, including two GlcNAcs, nine mannoses and three glucoses. Once assembled, the oligosaccharide is transferred from the lipid to nascent proteins by oligosaccharyltransferases. In the lumen of the endoplasmic reticulum, adds the third and last glucose residue from dolichyl phosphate glucose (Dol-P-Glc) onto the lipid-linked oligosaccharide intermediate Glc(2)Man(9)GlcNAc(2)-PP-Dol to produce Glc(3)Man(9)GlcNAc(2)-PP-Dol.</text>
</comment>
<evidence type="ECO:0000256" key="14">
    <source>
        <dbReference type="SAM" id="Phobius"/>
    </source>
</evidence>
<evidence type="ECO:0000256" key="11">
    <source>
        <dbReference type="ARBA" id="ARBA00023136"/>
    </source>
</evidence>
<feature type="transmembrane region" description="Helical" evidence="14">
    <location>
        <begin position="134"/>
        <end position="154"/>
    </location>
</feature>
<protein>
    <recommendedName>
        <fullName evidence="5">Dol-P-Glc:Glc(2)Man(9)GlcNAc(2)-PP-Dol alpha-1,2-glucosyltransferase</fullName>
        <ecNumber evidence="4">2.4.1.256</ecNumber>
    </recommendedName>
</protein>
<gene>
    <name evidence="15" type="ORF">AaE_007240</name>
</gene>
<evidence type="ECO:0000256" key="5">
    <source>
        <dbReference type="ARBA" id="ARBA00018512"/>
    </source>
</evidence>
<keyword evidence="11 14" id="KW-0472">Membrane</keyword>
<evidence type="ECO:0000256" key="9">
    <source>
        <dbReference type="ARBA" id="ARBA00022824"/>
    </source>
</evidence>
<evidence type="ECO:0000256" key="6">
    <source>
        <dbReference type="ARBA" id="ARBA00022676"/>
    </source>
</evidence>
<evidence type="ECO:0000256" key="12">
    <source>
        <dbReference type="ARBA" id="ARBA00044727"/>
    </source>
</evidence>
<evidence type="ECO:0000256" key="7">
    <source>
        <dbReference type="ARBA" id="ARBA00022679"/>
    </source>
</evidence>
<dbReference type="PANTHER" id="PTHR12989">
    <property type="entry name" value="ALPHA-1,2-GLUCOSYLTRANSFERASE ALG10"/>
    <property type="match status" value="1"/>
</dbReference>
<evidence type="ECO:0000313" key="15">
    <source>
        <dbReference type="EMBL" id="KAF0748821.1"/>
    </source>
</evidence>
<evidence type="ECO:0000256" key="4">
    <source>
        <dbReference type="ARBA" id="ARBA00011967"/>
    </source>
</evidence>
<dbReference type="GO" id="GO:0005789">
    <property type="term" value="C:endoplasmic reticulum membrane"/>
    <property type="evidence" value="ECO:0007669"/>
    <property type="project" value="UniProtKB-SubCell"/>
</dbReference>
<keyword evidence="6" id="KW-0328">Glycosyltransferase</keyword>
<evidence type="ECO:0000256" key="1">
    <source>
        <dbReference type="ARBA" id="ARBA00004477"/>
    </source>
</evidence>
<comment type="caution">
    <text evidence="15">The sequence shown here is derived from an EMBL/GenBank/DDBJ whole genome shotgun (WGS) entry which is preliminary data.</text>
</comment>
<dbReference type="GO" id="GO:0106073">
    <property type="term" value="F:dolichyl pyrophosphate Glc2Man9GlcNAc2 alpha-1,2-glucosyltransferase activity"/>
    <property type="evidence" value="ECO:0007669"/>
    <property type="project" value="UniProtKB-EC"/>
</dbReference>
<accession>A0A6A5AIN3</accession>
<dbReference type="EC" id="2.4.1.256" evidence="4"/>
<dbReference type="Pfam" id="PF04922">
    <property type="entry name" value="DIE2_ALG10"/>
    <property type="match status" value="1"/>
</dbReference>
<feature type="transmembrane region" description="Helical" evidence="14">
    <location>
        <begin position="100"/>
        <end position="127"/>
    </location>
</feature>
<dbReference type="GO" id="GO:0006488">
    <property type="term" value="P:dolichol-linked oligosaccharide biosynthetic process"/>
    <property type="evidence" value="ECO:0007669"/>
    <property type="project" value="InterPro"/>
</dbReference>
<comment type="subcellular location">
    <subcellularLocation>
        <location evidence="1">Endoplasmic reticulum membrane</location>
        <topology evidence="1">Multi-pass membrane protein</topology>
    </subcellularLocation>
</comment>
<dbReference type="EMBL" id="VJMI01013004">
    <property type="protein sequence ID" value="KAF0748821.1"/>
    <property type="molecule type" value="Genomic_DNA"/>
</dbReference>
<dbReference type="AlphaFoldDB" id="A0A6A5AIN3"/>
<evidence type="ECO:0000313" key="16">
    <source>
        <dbReference type="Proteomes" id="UP000469452"/>
    </source>
</evidence>
<feature type="transmembrane region" description="Helical" evidence="14">
    <location>
        <begin position="7"/>
        <end position="27"/>
    </location>
</feature>
<name>A0A6A5AIN3_APHAT</name>
<comment type="pathway">
    <text evidence="2">Protein modification; protein glycosylation.</text>
</comment>
<keyword evidence="10 14" id="KW-1133">Transmembrane helix</keyword>